<feature type="transmembrane region" description="Helical" evidence="7">
    <location>
        <begin position="705"/>
        <end position="724"/>
    </location>
</feature>
<gene>
    <name evidence="8" type="ORF">RRG08_018762</name>
</gene>
<feature type="compositionally biased region" description="Polar residues" evidence="6">
    <location>
        <begin position="280"/>
        <end position="294"/>
    </location>
</feature>
<feature type="transmembrane region" description="Helical" evidence="7">
    <location>
        <begin position="677"/>
        <end position="699"/>
    </location>
</feature>
<evidence type="ECO:0008006" key="10">
    <source>
        <dbReference type="Google" id="ProtNLM"/>
    </source>
</evidence>
<evidence type="ECO:0000313" key="9">
    <source>
        <dbReference type="Proteomes" id="UP001283361"/>
    </source>
</evidence>
<dbReference type="Proteomes" id="UP001283361">
    <property type="component" value="Unassembled WGS sequence"/>
</dbReference>
<evidence type="ECO:0000256" key="7">
    <source>
        <dbReference type="SAM" id="Phobius"/>
    </source>
</evidence>
<dbReference type="PANTHER" id="PTHR21716">
    <property type="entry name" value="TRANSMEMBRANE PROTEIN"/>
    <property type="match status" value="1"/>
</dbReference>
<organism evidence="8 9">
    <name type="scientific">Elysia crispata</name>
    <name type="common">lettuce slug</name>
    <dbReference type="NCBI Taxonomy" id="231223"/>
    <lineage>
        <taxon>Eukaryota</taxon>
        <taxon>Metazoa</taxon>
        <taxon>Spiralia</taxon>
        <taxon>Lophotrochozoa</taxon>
        <taxon>Mollusca</taxon>
        <taxon>Gastropoda</taxon>
        <taxon>Heterobranchia</taxon>
        <taxon>Euthyneura</taxon>
        <taxon>Panpulmonata</taxon>
        <taxon>Sacoglossa</taxon>
        <taxon>Placobranchoidea</taxon>
        <taxon>Plakobranchidae</taxon>
        <taxon>Elysia</taxon>
    </lineage>
</organism>
<feature type="transmembrane region" description="Helical" evidence="7">
    <location>
        <begin position="180"/>
        <end position="198"/>
    </location>
</feature>
<reference evidence="8" key="1">
    <citation type="journal article" date="2023" name="G3 (Bethesda)">
        <title>A reference genome for the long-term kleptoplast-retaining sea slug Elysia crispata morphotype clarki.</title>
        <authorList>
            <person name="Eastman K.E."/>
            <person name="Pendleton A.L."/>
            <person name="Shaikh M.A."/>
            <person name="Suttiyut T."/>
            <person name="Ogas R."/>
            <person name="Tomko P."/>
            <person name="Gavelis G."/>
            <person name="Widhalm J.R."/>
            <person name="Wisecaver J.H."/>
        </authorList>
    </citation>
    <scope>NUCLEOTIDE SEQUENCE</scope>
    <source>
        <strain evidence="8">ECLA1</strain>
    </source>
</reference>
<keyword evidence="3 7" id="KW-0812">Transmembrane</keyword>
<keyword evidence="9" id="KW-1185">Reference proteome</keyword>
<comment type="caution">
    <text evidence="8">The sequence shown here is derived from an EMBL/GenBank/DDBJ whole genome shotgun (WGS) entry which is preliminary data.</text>
</comment>
<dbReference type="PANTHER" id="PTHR21716:SF4">
    <property type="entry name" value="TRANSMEMBRANE PROTEIN 245"/>
    <property type="match status" value="1"/>
</dbReference>
<feature type="compositionally biased region" description="Polar residues" evidence="6">
    <location>
        <begin position="309"/>
        <end position="319"/>
    </location>
</feature>
<keyword evidence="4 7" id="KW-1133">Transmembrane helix</keyword>
<evidence type="ECO:0000256" key="1">
    <source>
        <dbReference type="ARBA" id="ARBA00004141"/>
    </source>
</evidence>
<dbReference type="GO" id="GO:0016020">
    <property type="term" value="C:membrane"/>
    <property type="evidence" value="ECO:0007669"/>
    <property type="project" value="UniProtKB-SubCell"/>
</dbReference>
<dbReference type="InterPro" id="IPR002549">
    <property type="entry name" value="AI-2E-like"/>
</dbReference>
<evidence type="ECO:0000256" key="4">
    <source>
        <dbReference type="ARBA" id="ARBA00022989"/>
    </source>
</evidence>
<evidence type="ECO:0000256" key="2">
    <source>
        <dbReference type="ARBA" id="ARBA00009773"/>
    </source>
</evidence>
<evidence type="ECO:0000256" key="6">
    <source>
        <dbReference type="SAM" id="MobiDB-lite"/>
    </source>
</evidence>
<proteinExistence type="inferred from homology"/>
<dbReference type="AlphaFoldDB" id="A0AAE1E8K2"/>
<feature type="region of interest" description="Disordered" evidence="6">
    <location>
        <begin position="615"/>
        <end position="638"/>
    </location>
</feature>
<evidence type="ECO:0000256" key="5">
    <source>
        <dbReference type="ARBA" id="ARBA00023136"/>
    </source>
</evidence>
<sequence length="920" mass="100902">MASFDASTISPRSRPSIAYQLNSIMSMWQLVPQGHEKHLKQAFYNTLANVFIIFTAAAAVGVYYILAPFLQPLYWSLLCGTFLYPFKWRLTNALRSWLTGLQKSGTPFAVGLVVLPVQISNNIATAMTEIIWDYRKALIAFVIGLPVTYCLYYFAPPDTVLQMTISFLVSLNGFVDYFNSNWVIALFLGYMLCVAFMWTPETTWIAYLAAPVWVAMFLLIANVAGPFRVPLFLLLITVVFVGIIKEILPDSEESSSQTCLLGEEKECSSEREEALKGQEATATVEQGPTVSGPVSETAMGSAAEDPTKESTGFSSSASATVGGLHKQGQSKSLTESVGKGANSSQDPTASVQPGSSKSSPAVLDKPDSLPLTRTRLAGSKENSAELALSQLRNSEVNSYFNLLLLGHFIVRVWMHLWIVTLLFLLPLLHYCGRLLIRQFHEGGIFYEQAERTKASFSNWVDARRSALMPKCLQGVGSFLMKGDQQIISVIEKGLDEATSILFILMLLVGTLLFSIIGAVQIQRETVYMVSATQTMLNNTMSSEFSEWMPKADEIKTNMDRFLKNSHQQGRNVIASKVTDFMPQDSTKEERDNLVNQILEIWDKLYDTVLASLAEKPKNPSNHSSQKGEDSNKDAGPANLIDTVGSTVNHVSGMLHMSAAMEFVQQNLGMFMSVLESVFTVMKSNMTLILTVFTFIFSAILGGGTAILNFVLASIIFLTSLFYLLSSSGDVYKPVEIFKSIPGSTGSSFATAVEQAISGVFTASLKMAAFYGLYTWLVHLVFGMEIVFIPSALAAVFAAIPFLGPYWAAVPAVIELWLVQGRGLCALTLFLAHMLPSSVVDAKIYGEIEGGHPYVTGLAIAGGIMFMGLQGAIIGPIILCFFIVVFKMYGSLLDPDQVPPTPHREGEQPGRSFYKRHQSVI</sequence>
<feature type="transmembrane region" description="Helical" evidence="7">
    <location>
        <begin position="42"/>
        <end position="66"/>
    </location>
</feature>
<name>A0AAE1E8K2_9GAST</name>
<dbReference type="EMBL" id="JAWDGP010000732">
    <property type="protein sequence ID" value="KAK3797957.1"/>
    <property type="molecule type" value="Genomic_DNA"/>
</dbReference>
<feature type="compositionally biased region" description="Polar residues" evidence="6">
    <location>
        <begin position="327"/>
        <end position="359"/>
    </location>
</feature>
<evidence type="ECO:0000313" key="8">
    <source>
        <dbReference type="EMBL" id="KAK3797957.1"/>
    </source>
</evidence>
<comment type="subcellular location">
    <subcellularLocation>
        <location evidence="1">Membrane</location>
        <topology evidence="1">Multi-pass membrane protein</topology>
    </subcellularLocation>
</comment>
<feature type="region of interest" description="Disordered" evidence="6">
    <location>
        <begin position="270"/>
        <end position="369"/>
    </location>
</feature>
<feature type="transmembrane region" description="Helical" evidence="7">
    <location>
        <begin position="137"/>
        <end position="155"/>
    </location>
</feature>
<feature type="transmembrane region" description="Helical" evidence="7">
    <location>
        <begin position="772"/>
        <end position="799"/>
    </location>
</feature>
<feature type="transmembrane region" description="Helical" evidence="7">
    <location>
        <begin position="852"/>
        <end position="885"/>
    </location>
</feature>
<evidence type="ECO:0000256" key="3">
    <source>
        <dbReference type="ARBA" id="ARBA00022692"/>
    </source>
</evidence>
<feature type="transmembrane region" description="Helical" evidence="7">
    <location>
        <begin position="399"/>
        <end position="425"/>
    </location>
</feature>
<accession>A0AAE1E8K2</accession>
<feature type="transmembrane region" description="Helical" evidence="7">
    <location>
        <begin position="500"/>
        <end position="519"/>
    </location>
</feature>
<dbReference type="Pfam" id="PF01594">
    <property type="entry name" value="AI-2E_transport"/>
    <property type="match status" value="1"/>
</dbReference>
<feature type="transmembrane region" description="Helical" evidence="7">
    <location>
        <begin position="805"/>
        <end position="831"/>
    </location>
</feature>
<comment type="similarity">
    <text evidence="2">Belongs to the autoinducer-2 exporter (AI-2E) (TC 2.A.86) family.</text>
</comment>
<protein>
    <recommendedName>
        <fullName evidence="10">Transmembrane protein 245</fullName>
    </recommendedName>
</protein>
<keyword evidence="5 7" id="KW-0472">Membrane</keyword>
<feature type="transmembrane region" description="Helical" evidence="7">
    <location>
        <begin position="205"/>
        <end position="225"/>
    </location>
</feature>